<evidence type="ECO:0000259" key="2">
    <source>
        <dbReference type="Pfam" id="PF00535"/>
    </source>
</evidence>
<protein>
    <submittedName>
        <fullName evidence="3">Glycosyltransferase family 2 protein</fullName>
    </submittedName>
</protein>
<dbReference type="InterPro" id="IPR029044">
    <property type="entry name" value="Nucleotide-diphossugar_trans"/>
</dbReference>
<dbReference type="PANTHER" id="PTHR22916:SF3">
    <property type="entry name" value="UDP-GLCNAC:BETAGAL BETA-1,3-N-ACETYLGLUCOSAMINYLTRANSFERASE-LIKE PROTEIN 1"/>
    <property type="match status" value="1"/>
</dbReference>
<dbReference type="Proteomes" id="UP000661691">
    <property type="component" value="Unassembled WGS sequence"/>
</dbReference>
<dbReference type="PANTHER" id="PTHR22916">
    <property type="entry name" value="GLYCOSYLTRANSFERASE"/>
    <property type="match status" value="1"/>
</dbReference>
<dbReference type="SUPFAM" id="SSF53448">
    <property type="entry name" value="Nucleotide-diphospho-sugar transferases"/>
    <property type="match status" value="1"/>
</dbReference>
<dbReference type="GO" id="GO:0016758">
    <property type="term" value="F:hexosyltransferase activity"/>
    <property type="evidence" value="ECO:0007669"/>
    <property type="project" value="UniProtKB-ARBA"/>
</dbReference>
<sequence>MTIAYTNGVSIILCTNKPFLIRNAIANFLRVKFSEKEMHVIVNHDSPEFLDSWRNFSSGYENIHVHKAPDNFSLGHCLNYGVTLCKYNYIAKFDDDDYYGPSYLQNSMQEFRNTNVDIVARRWYYLYFIERNELYLDYHNLMRGGTLMFRRWVNSEIPFQDISLGEDITFVQEAMDRGISIKGLDHRDFVYVRNDNLQHTWRASFEEITGSSTFVAHTRNYVPFVK</sequence>
<proteinExistence type="inferred from homology"/>
<dbReference type="RefSeq" id="WP_191138960.1">
    <property type="nucleotide sequence ID" value="NZ_JACXAG020000002.1"/>
</dbReference>
<reference evidence="3" key="1">
    <citation type="submission" date="2020-09" db="EMBL/GenBank/DDBJ databases">
        <title>A novel bacterium of genus Hazenella, isolated from South China Sea.</title>
        <authorList>
            <person name="Huang H."/>
            <person name="Mo K."/>
            <person name="Hu Y."/>
        </authorList>
    </citation>
    <scope>NUCLEOTIDE SEQUENCE</scope>
    <source>
        <strain evidence="3">IB182357</strain>
    </source>
</reference>
<dbReference type="InterPro" id="IPR001173">
    <property type="entry name" value="Glyco_trans_2-like"/>
</dbReference>
<comment type="similarity">
    <text evidence="1">Belongs to the glycosyltransferase 2 family.</text>
</comment>
<keyword evidence="4" id="KW-1185">Reference proteome</keyword>
<gene>
    <name evidence="3" type="ORF">IC620_02100</name>
</gene>
<name>A0A926N744_9BACL</name>
<dbReference type="Pfam" id="PF00535">
    <property type="entry name" value="Glycos_transf_2"/>
    <property type="match status" value="1"/>
</dbReference>
<evidence type="ECO:0000256" key="1">
    <source>
        <dbReference type="ARBA" id="ARBA00006739"/>
    </source>
</evidence>
<accession>A0A926N744</accession>
<evidence type="ECO:0000313" key="4">
    <source>
        <dbReference type="Proteomes" id="UP000661691"/>
    </source>
</evidence>
<dbReference type="Gene3D" id="3.90.550.10">
    <property type="entry name" value="Spore Coat Polysaccharide Biosynthesis Protein SpsA, Chain A"/>
    <property type="match status" value="1"/>
</dbReference>
<dbReference type="EMBL" id="JACXAH010000002">
    <property type="protein sequence ID" value="MBD1371151.1"/>
    <property type="molecule type" value="Genomic_DNA"/>
</dbReference>
<dbReference type="AlphaFoldDB" id="A0A926N744"/>
<organism evidence="3 4">
    <name type="scientific">Polycladospora coralii</name>
    <dbReference type="NCBI Taxonomy" id="2771432"/>
    <lineage>
        <taxon>Bacteria</taxon>
        <taxon>Bacillati</taxon>
        <taxon>Bacillota</taxon>
        <taxon>Bacilli</taxon>
        <taxon>Bacillales</taxon>
        <taxon>Thermoactinomycetaceae</taxon>
        <taxon>Polycladospora</taxon>
    </lineage>
</organism>
<dbReference type="CDD" id="cd00761">
    <property type="entry name" value="Glyco_tranf_GTA_type"/>
    <property type="match status" value="1"/>
</dbReference>
<feature type="domain" description="Glycosyltransferase 2-like" evidence="2">
    <location>
        <begin position="11"/>
        <end position="139"/>
    </location>
</feature>
<comment type="caution">
    <text evidence="3">The sequence shown here is derived from an EMBL/GenBank/DDBJ whole genome shotgun (WGS) entry which is preliminary data.</text>
</comment>
<evidence type="ECO:0000313" key="3">
    <source>
        <dbReference type="EMBL" id="MBD1371151.1"/>
    </source>
</evidence>